<dbReference type="GO" id="GO:0030170">
    <property type="term" value="F:pyridoxal phosphate binding"/>
    <property type="evidence" value="ECO:0007669"/>
    <property type="project" value="UniProtKB-UniRule"/>
</dbReference>
<dbReference type="PRINTS" id="PR00992">
    <property type="entry name" value="ALARACEMASE"/>
</dbReference>
<evidence type="ECO:0000256" key="3">
    <source>
        <dbReference type="ARBA" id="ARBA00023235"/>
    </source>
</evidence>
<dbReference type="CDD" id="cd00430">
    <property type="entry name" value="PLPDE_III_AR"/>
    <property type="match status" value="1"/>
</dbReference>
<evidence type="ECO:0000256" key="4">
    <source>
        <dbReference type="HAMAP-Rule" id="MF_01201"/>
    </source>
</evidence>
<dbReference type="PANTHER" id="PTHR30511">
    <property type="entry name" value="ALANINE RACEMASE"/>
    <property type="match status" value="1"/>
</dbReference>
<evidence type="ECO:0000313" key="8">
    <source>
        <dbReference type="EMBL" id="OGC22669.1"/>
    </source>
</evidence>
<dbReference type="SUPFAM" id="SSF50621">
    <property type="entry name" value="Alanine racemase C-terminal domain-like"/>
    <property type="match status" value="1"/>
</dbReference>
<comment type="catalytic activity">
    <reaction evidence="4">
        <text>L-alanine = D-alanine</text>
        <dbReference type="Rhea" id="RHEA:20249"/>
        <dbReference type="ChEBI" id="CHEBI:57416"/>
        <dbReference type="ChEBI" id="CHEBI:57972"/>
        <dbReference type="EC" id="5.1.1.1"/>
    </reaction>
</comment>
<feature type="active site" description="Proton acceptor; specific for L-alanine" evidence="4">
    <location>
        <position position="259"/>
    </location>
</feature>
<dbReference type="AlphaFoldDB" id="A0A1F4SQI1"/>
<evidence type="ECO:0000256" key="1">
    <source>
        <dbReference type="ARBA" id="ARBA00001933"/>
    </source>
</evidence>
<dbReference type="EC" id="5.1.1.1" evidence="4"/>
<dbReference type="EMBL" id="MEUB01000027">
    <property type="protein sequence ID" value="OGC22669.1"/>
    <property type="molecule type" value="Genomic_DNA"/>
</dbReference>
<dbReference type="InterPro" id="IPR020622">
    <property type="entry name" value="Ala_racemase_pyridoxalP-BS"/>
</dbReference>
<dbReference type="InterPro" id="IPR009006">
    <property type="entry name" value="Ala_racemase/Decarboxylase_C"/>
</dbReference>
<dbReference type="Pfam" id="PF00842">
    <property type="entry name" value="Ala_racemase_C"/>
    <property type="match status" value="1"/>
</dbReference>
<comment type="pathway">
    <text evidence="4">Amino-acid biosynthesis; D-alanine biosynthesis; D-alanine from L-alanine: step 1/1.</text>
</comment>
<comment type="similarity">
    <text evidence="4">Belongs to the alanine racemase family.</text>
</comment>
<sequence>MQVNTYAEIDLEAVKHNISEIKKIIPSTTYFMAVVKANAYGHGVVAVSRAAMEAKANYLAVANLKEALELREAGTQLPILILTESPTSVMDEIVHHRLTQTVYSFAEAKALSDESLRREKKSSIHIKIDTGMGRVGVAPSEAIALYNKISSLPNLMIEGIFTHFAKAEEHADSYTAQQFDKFKSVISRLDKITLKHAANSAATLFHPNTHLDMVRVGLMMYGLYPAGGMHRSISLRPALSFKTRVVYLKRIPAGSSLSYGGTHVTSKETTIATLPVGYADGYSRGLGNKGQVLIKGKRYPVVGAVSMDMILVDIGNSKIDIGEEVAIIGTQGLESITVDELARLDSTISYEIICGIGKRVPRVYR</sequence>
<dbReference type="GO" id="GO:0005829">
    <property type="term" value="C:cytosol"/>
    <property type="evidence" value="ECO:0007669"/>
    <property type="project" value="TreeGrafter"/>
</dbReference>
<name>A0A1F4SQI1_UNCSA</name>
<dbReference type="UniPathway" id="UPA00042">
    <property type="reaction ID" value="UER00497"/>
</dbReference>
<evidence type="ECO:0000256" key="2">
    <source>
        <dbReference type="ARBA" id="ARBA00022898"/>
    </source>
</evidence>
<proteinExistence type="inferred from homology"/>
<dbReference type="GO" id="GO:0008784">
    <property type="term" value="F:alanine racemase activity"/>
    <property type="evidence" value="ECO:0007669"/>
    <property type="project" value="UniProtKB-UniRule"/>
</dbReference>
<dbReference type="InterPro" id="IPR029066">
    <property type="entry name" value="PLP-binding_barrel"/>
</dbReference>
<dbReference type="HAMAP" id="MF_01201">
    <property type="entry name" value="Ala_racemase"/>
    <property type="match status" value="1"/>
</dbReference>
<evidence type="ECO:0000313" key="9">
    <source>
        <dbReference type="Proteomes" id="UP000178417"/>
    </source>
</evidence>
<dbReference type="SMART" id="SM01005">
    <property type="entry name" value="Ala_racemase_C"/>
    <property type="match status" value="1"/>
</dbReference>
<evidence type="ECO:0000259" key="7">
    <source>
        <dbReference type="SMART" id="SM01005"/>
    </source>
</evidence>
<organism evidence="8 9">
    <name type="scientific">candidate division WOR-1 bacterium RIFOXYB2_FULL_37_13</name>
    <dbReference type="NCBI Taxonomy" id="1802579"/>
    <lineage>
        <taxon>Bacteria</taxon>
        <taxon>Bacillati</taxon>
        <taxon>Saganbacteria</taxon>
    </lineage>
</organism>
<comment type="function">
    <text evidence="4">Catalyzes the interconversion of L-alanine and D-alanine. May also act on other amino acids.</text>
</comment>
<keyword evidence="2 4" id="KW-0663">Pyridoxal phosphate</keyword>
<dbReference type="GO" id="GO:0030632">
    <property type="term" value="P:D-alanine biosynthetic process"/>
    <property type="evidence" value="ECO:0007669"/>
    <property type="project" value="UniProtKB-UniRule"/>
</dbReference>
<protein>
    <recommendedName>
        <fullName evidence="4">Alanine racemase</fullName>
        <ecNumber evidence="4">5.1.1.1</ecNumber>
    </recommendedName>
</protein>
<dbReference type="InterPro" id="IPR000821">
    <property type="entry name" value="Ala_racemase"/>
</dbReference>
<dbReference type="InterPro" id="IPR011079">
    <property type="entry name" value="Ala_racemase_C"/>
</dbReference>
<feature type="active site" description="Proton acceptor; specific for D-alanine" evidence="4">
    <location>
        <position position="36"/>
    </location>
</feature>
<dbReference type="FunFam" id="3.20.20.10:FF:000002">
    <property type="entry name" value="Alanine racemase"/>
    <property type="match status" value="1"/>
</dbReference>
<feature type="binding site" evidence="4 6">
    <location>
        <position position="134"/>
    </location>
    <ligand>
        <name>substrate</name>
    </ligand>
</feature>
<dbReference type="InterPro" id="IPR001608">
    <property type="entry name" value="Ala_racemase_N"/>
</dbReference>
<dbReference type="NCBIfam" id="TIGR00492">
    <property type="entry name" value="alr"/>
    <property type="match status" value="1"/>
</dbReference>
<dbReference type="PANTHER" id="PTHR30511:SF0">
    <property type="entry name" value="ALANINE RACEMASE, CATABOLIC-RELATED"/>
    <property type="match status" value="1"/>
</dbReference>
<dbReference type="Pfam" id="PF01168">
    <property type="entry name" value="Ala_racemase_N"/>
    <property type="match status" value="1"/>
</dbReference>
<dbReference type="Proteomes" id="UP000178417">
    <property type="component" value="Unassembled WGS sequence"/>
</dbReference>
<evidence type="ECO:0000256" key="5">
    <source>
        <dbReference type="PIRSR" id="PIRSR600821-50"/>
    </source>
</evidence>
<dbReference type="Gene3D" id="3.20.20.10">
    <property type="entry name" value="Alanine racemase"/>
    <property type="match status" value="1"/>
</dbReference>
<feature type="modified residue" description="N6-(pyridoxal phosphate)lysine" evidence="4 5">
    <location>
        <position position="36"/>
    </location>
</feature>
<evidence type="ECO:0000256" key="6">
    <source>
        <dbReference type="PIRSR" id="PIRSR600821-52"/>
    </source>
</evidence>
<comment type="cofactor">
    <cofactor evidence="1 4 5">
        <name>pyridoxal 5'-phosphate</name>
        <dbReference type="ChEBI" id="CHEBI:597326"/>
    </cofactor>
</comment>
<dbReference type="SUPFAM" id="SSF51419">
    <property type="entry name" value="PLP-binding barrel"/>
    <property type="match status" value="1"/>
</dbReference>
<dbReference type="STRING" id="1802579.A2310_07930"/>
<feature type="domain" description="Alanine racemase C-terminal" evidence="7">
    <location>
        <begin position="238"/>
        <end position="365"/>
    </location>
</feature>
<keyword evidence="3 4" id="KW-0413">Isomerase</keyword>
<dbReference type="PROSITE" id="PS00395">
    <property type="entry name" value="ALANINE_RACEMASE"/>
    <property type="match status" value="1"/>
</dbReference>
<dbReference type="GO" id="GO:0009252">
    <property type="term" value="P:peptidoglycan biosynthetic process"/>
    <property type="evidence" value="ECO:0007669"/>
    <property type="project" value="TreeGrafter"/>
</dbReference>
<gene>
    <name evidence="8" type="ORF">A2310_07930</name>
</gene>
<dbReference type="Gene3D" id="2.40.37.10">
    <property type="entry name" value="Lyase, Ornithine Decarboxylase, Chain A, domain 1"/>
    <property type="match status" value="1"/>
</dbReference>
<accession>A0A1F4SQI1</accession>
<feature type="binding site" evidence="4 6">
    <location>
        <position position="307"/>
    </location>
    <ligand>
        <name>substrate</name>
    </ligand>
</feature>
<comment type="caution">
    <text evidence="8">The sequence shown here is derived from an EMBL/GenBank/DDBJ whole genome shotgun (WGS) entry which is preliminary data.</text>
</comment>
<reference evidence="8 9" key="1">
    <citation type="journal article" date="2016" name="Nat. Commun.">
        <title>Thousands of microbial genomes shed light on interconnected biogeochemical processes in an aquifer system.</title>
        <authorList>
            <person name="Anantharaman K."/>
            <person name="Brown C.T."/>
            <person name="Hug L.A."/>
            <person name="Sharon I."/>
            <person name="Castelle C.J."/>
            <person name="Probst A.J."/>
            <person name="Thomas B.C."/>
            <person name="Singh A."/>
            <person name="Wilkins M.J."/>
            <person name="Karaoz U."/>
            <person name="Brodie E.L."/>
            <person name="Williams K.H."/>
            <person name="Hubbard S.S."/>
            <person name="Banfield J.F."/>
        </authorList>
    </citation>
    <scope>NUCLEOTIDE SEQUENCE [LARGE SCALE GENOMIC DNA]</scope>
</reference>